<evidence type="ECO:0000259" key="1">
    <source>
        <dbReference type="Pfam" id="PF05099"/>
    </source>
</evidence>
<dbReference type="InterPro" id="IPR007791">
    <property type="entry name" value="DjlA_N"/>
</dbReference>
<comment type="caution">
    <text evidence="2">The sequence shown here is derived from an EMBL/GenBank/DDBJ whole genome shotgun (WGS) entry which is preliminary data.</text>
</comment>
<protein>
    <recommendedName>
        <fullName evidence="1">Co-chaperone DjlA N-terminal domain-containing protein</fullName>
    </recommendedName>
</protein>
<dbReference type="Gene3D" id="1.10.3680.10">
    <property type="entry name" value="TerB-like"/>
    <property type="match status" value="1"/>
</dbReference>
<proteinExistence type="predicted"/>
<dbReference type="SUPFAM" id="SSF158682">
    <property type="entry name" value="TerB-like"/>
    <property type="match status" value="1"/>
</dbReference>
<name>A0A6B3NA35_9CYAN</name>
<gene>
    <name evidence="2" type="ORF">F6J89_12250</name>
</gene>
<dbReference type="InterPro" id="IPR029024">
    <property type="entry name" value="TerB-like"/>
</dbReference>
<sequence length="161" mass="17886">MTDEKMVTVSSFAKDEYGISAATIEAMINYGYALLAIAGADQEVSEKEMEWLINHQTKFGAPQEVVELYKSFDYKNANIKELLSKIKVDVATWSAPPNLIYHGIHMSSADGVYAEAERETVKQAAKILGVADDVVLTLESLVDMERAVVRMRKALFHIDAL</sequence>
<dbReference type="AlphaFoldDB" id="A0A6B3NA35"/>
<dbReference type="EMBL" id="JAAHFQ010000205">
    <property type="protein sequence ID" value="NER28373.1"/>
    <property type="molecule type" value="Genomic_DNA"/>
</dbReference>
<feature type="domain" description="Co-chaperone DjlA N-terminal" evidence="1">
    <location>
        <begin position="34"/>
        <end position="132"/>
    </location>
</feature>
<dbReference type="Pfam" id="PF05099">
    <property type="entry name" value="TerB"/>
    <property type="match status" value="1"/>
</dbReference>
<organism evidence="2">
    <name type="scientific">Symploca sp. SIO1C4</name>
    <dbReference type="NCBI Taxonomy" id="2607765"/>
    <lineage>
        <taxon>Bacteria</taxon>
        <taxon>Bacillati</taxon>
        <taxon>Cyanobacteriota</taxon>
        <taxon>Cyanophyceae</taxon>
        <taxon>Coleofasciculales</taxon>
        <taxon>Coleofasciculaceae</taxon>
        <taxon>Symploca</taxon>
    </lineage>
</organism>
<accession>A0A6B3NA35</accession>
<reference evidence="2" key="1">
    <citation type="submission" date="2019-11" db="EMBL/GenBank/DDBJ databases">
        <title>Genomic insights into an expanded diversity of filamentous marine cyanobacteria reveals the extraordinary biosynthetic potential of Moorea and Okeania.</title>
        <authorList>
            <person name="Ferreira Leao T."/>
            <person name="Wang M."/>
            <person name="Moss N."/>
            <person name="Da Silva R."/>
            <person name="Sanders J."/>
            <person name="Nurk S."/>
            <person name="Gurevich A."/>
            <person name="Humphrey G."/>
            <person name="Reher R."/>
            <person name="Zhu Q."/>
            <person name="Belda-Ferre P."/>
            <person name="Glukhov E."/>
            <person name="Rex R."/>
            <person name="Dorrestein P.C."/>
            <person name="Knight R."/>
            <person name="Pevzner P."/>
            <person name="Gerwick W.H."/>
            <person name="Gerwick L."/>
        </authorList>
    </citation>
    <scope>NUCLEOTIDE SEQUENCE</scope>
    <source>
        <strain evidence="2">SIO1C4</strain>
    </source>
</reference>
<evidence type="ECO:0000313" key="2">
    <source>
        <dbReference type="EMBL" id="NER28373.1"/>
    </source>
</evidence>